<dbReference type="InterPro" id="IPR012340">
    <property type="entry name" value="NA-bd_OB-fold"/>
</dbReference>
<keyword evidence="11 15" id="KW-0378">Hydrolase</keyword>
<dbReference type="Proteomes" id="UP000029672">
    <property type="component" value="Chromosome"/>
</dbReference>
<evidence type="ECO:0000256" key="12">
    <source>
        <dbReference type="ARBA" id="ARBA00022842"/>
    </source>
</evidence>
<evidence type="ECO:0000256" key="1">
    <source>
        <dbReference type="ARBA" id="ARBA00005663"/>
    </source>
</evidence>
<dbReference type="PROSITE" id="PS50126">
    <property type="entry name" value="S1"/>
    <property type="match status" value="1"/>
</dbReference>
<dbReference type="GO" id="GO:0006402">
    <property type="term" value="P:mRNA catabolic process"/>
    <property type="evidence" value="ECO:0007669"/>
    <property type="project" value="UniProtKB-UniRule"/>
</dbReference>
<dbReference type="CDD" id="cd04453">
    <property type="entry name" value="S1_RNase_E"/>
    <property type="match status" value="1"/>
</dbReference>
<dbReference type="InterPro" id="IPR048583">
    <property type="entry name" value="RNase_E_G_thioredoxin-like"/>
</dbReference>
<evidence type="ECO:0000256" key="8">
    <source>
        <dbReference type="ARBA" id="ARBA00022723"/>
    </source>
</evidence>
<feature type="region of interest" description="Disordered" evidence="16">
    <location>
        <begin position="787"/>
        <end position="885"/>
    </location>
</feature>
<feature type="compositionally biased region" description="Low complexity" evidence="16">
    <location>
        <begin position="691"/>
        <end position="702"/>
    </location>
</feature>
<dbReference type="GO" id="GO:0009898">
    <property type="term" value="C:cytoplasmic side of plasma membrane"/>
    <property type="evidence" value="ECO:0007669"/>
    <property type="project" value="UniProtKB-UniRule"/>
</dbReference>
<accession>A0A097EN73</accession>
<feature type="compositionally biased region" description="Low complexity" evidence="16">
    <location>
        <begin position="590"/>
        <end position="607"/>
    </location>
</feature>
<evidence type="ECO:0000256" key="10">
    <source>
        <dbReference type="ARBA" id="ARBA00022759"/>
    </source>
</evidence>
<reference evidence="18 19" key="1">
    <citation type="submission" date="2014-10" db="EMBL/GenBank/DDBJ databases">
        <title>Whole genome sequence of Francisella endociliophora strain FSC1006, isolated from a laboratory culture of the marine ciliate Euplotes raikovi.</title>
        <authorList>
            <person name="Granberg M."/>
            <person name="Backman S."/>
            <person name="Lundmark E."/>
            <person name="Nilsson E."/>
            <person name="Karlsson E."/>
            <person name="Thelaus J."/>
            <person name="Ohrman C."/>
            <person name="Larkeryd A."/>
            <person name="Stenberg P."/>
        </authorList>
    </citation>
    <scope>NUCLEOTIDE SEQUENCE [LARGE SCALE GENOMIC DNA]</scope>
    <source>
        <strain evidence="18 19">FSC1006</strain>
    </source>
</reference>
<evidence type="ECO:0000256" key="15">
    <source>
        <dbReference type="HAMAP-Rule" id="MF_00970"/>
    </source>
</evidence>
<dbReference type="Pfam" id="PF00575">
    <property type="entry name" value="S1"/>
    <property type="match status" value="1"/>
</dbReference>
<feature type="region of interest" description="Required for zinc-mediated homotetramerization and catalytic activity" evidence="15">
    <location>
        <begin position="401"/>
        <end position="404"/>
    </location>
</feature>
<evidence type="ECO:0000256" key="11">
    <source>
        <dbReference type="ARBA" id="ARBA00022801"/>
    </source>
</evidence>
<dbReference type="eggNOG" id="COG1530">
    <property type="taxonomic scope" value="Bacteria"/>
</dbReference>
<dbReference type="HOGENOM" id="CLU_003468_5_5_6"/>
<feature type="binding site" evidence="15">
    <location>
        <position position="401"/>
    </location>
    <ligand>
        <name>Zn(2+)</name>
        <dbReference type="ChEBI" id="CHEBI:29105"/>
        <note>ligand shared between dimeric partners</note>
    </ligand>
</feature>
<evidence type="ECO:0000256" key="5">
    <source>
        <dbReference type="ARBA" id="ARBA00022552"/>
    </source>
</evidence>
<dbReference type="SUPFAM" id="SSF50249">
    <property type="entry name" value="Nucleic acid-binding proteins"/>
    <property type="match status" value="1"/>
</dbReference>
<dbReference type="AlphaFoldDB" id="A0A097EN73"/>
<evidence type="ECO:0000256" key="14">
    <source>
        <dbReference type="ARBA" id="ARBA00023136"/>
    </source>
</evidence>
<gene>
    <name evidence="15" type="primary">rne</name>
    <name evidence="18" type="ORF">LO80_02820</name>
</gene>
<keyword evidence="12 15" id="KW-0460">Magnesium</keyword>
<keyword evidence="9 15" id="KW-0699">rRNA-binding</keyword>
<name>A0A097EN73_9GAMM</name>
<comment type="similarity">
    <text evidence="1">Belongs to the RNase E/G family. RNase G subfamily.</text>
</comment>
<dbReference type="Pfam" id="PF10150">
    <property type="entry name" value="RNase_E_G"/>
    <property type="match status" value="1"/>
</dbReference>
<feature type="binding site" evidence="15">
    <location>
        <position position="404"/>
    </location>
    <ligand>
        <name>Zn(2+)</name>
        <dbReference type="ChEBI" id="CHEBI:29105"/>
        <note>ligand shared between dimeric partners</note>
    </ligand>
</feature>
<feature type="compositionally biased region" description="Basic and acidic residues" evidence="16">
    <location>
        <begin position="620"/>
        <end position="638"/>
    </location>
</feature>
<dbReference type="Gene3D" id="2.40.50.140">
    <property type="entry name" value="Nucleic acid-binding proteins"/>
    <property type="match status" value="1"/>
</dbReference>
<evidence type="ECO:0000313" key="18">
    <source>
        <dbReference type="EMBL" id="AIT09014.1"/>
    </source>
</evidence>
<feature type="domain" description="S1 motif" evidence="17">
    <location>
        <begin position="39"/>
        <end position="116"/>
    </location>
</feature>
<dbReference type="NCBIfam" id="TIGR00757">
    <property type="entry name" value="RNaseEG"/>
    <property type="match status" value="1"/>
</dbReference>
<dbReference type="InterPro" id="IPR019307">
    <property type="entry name" value="RNA-bd_AU-1/RNase_E/G"/>
</dbReference>
<keyword evidence="15" id="KW-0862">Zinc</keyword>
<dbReference type="GO" id="GO:0005737">
    <property type="term" value="C:cytoplasm"/>
    <property type="evidence" value="ECO:0007669"/>
    <property type="project" value="UniProtKB-SubCell"/>
</dbReference>
<proteinExistence type="inferred from homology"/>
<feature type="region of interest" description="Disordered" evidence="16">
    <location>
        <begin position="584"/>
        <end position="702"/>
    </location>
</feature>
<comment type="subcellular location">
    <subcellularLocation>
        <location evidence="15">Cytoplasm</location>
    </subcellularLocation>
    <subcellularLocation>
        <location evidence="15">Cell inner membrane</location>
        <topology evidence="15">Peripheral membrane protein</topology>
        <orientation evidence="15">Cytoplasmic side</orientation>
    </subcellularLocation>
</comment>
<keyword evidence="5 15" id="KW-0698">rRNA processing</keyword>
<dbReference type="EMBL" id="CP009574">
    <property type="protein sequence ID" value="AIT09014.1"/>
    <property type="molecule type" value="Genomic_DNA"/>
</dbReference>
<keyword evidence="7 15" id="KW-0540">Nuclease</keyword>
<comment type="similarity">
    <text evidence="15">Belongs to the RNase E/G family. RNase E subfamily.</text>
</comment>
<comment type="catalytic activity">
    <reaction evidence="15">
        <text>Endonucleolytic cleavage of single-stranded RNA in A- and U-rich regions.</text>
        <dbReference type="EC" id="3.1.26.12"/>
    </reaction>
</comment>
<dbReference type="GO" id="GO:0000049">
    <property type="term" value="F:tRNA binding"/>
    <property type="evidence" value="ECO:0007669"/>
    <property type="project" value="UniProtKB-KW"/>
</dbReference>
<dbReference type="HAMAP" id="MF_00970">
    <property type="entry name" value="RNase_E"/>
    <property type="match status" value="1"/>
</dbReference>
<keyword evidence="14 15" id="KW-0472">Membrane</keyword>
<dbReference type="OrthoDB" id="9804278at2"/>
<dbReference type="KEGG" id="frf:LO80_02820"/>
<evidence type="ECO:0000256" key="16">
    <source>
        <dbReference type="SAM" id="MobiDB-lite"/>
    </source>
</evidence>
<protein>
    <recommendedName>
        <fullName evidence="15">Ribonuclease E</fullName>
        <shortName evidence="15">RNase E</shortName>
        <ecNumber evidence="15">3.1.26.12</ecNumber>
    </recommendedName>
</protein>
<keyword evidence="3 15" id="KW-0963">Cytoplasm</keyword>
<sequence>MKKILINSNSSEETRIATLDNGKLIDLDIENVDREQKKANIYKGYISRIEPSLNAIFVNYGEEKNGFLPFKEVSEYYLKDVPNGDNIAPLLSEGQELIVQIDKEERGDKGAALTTFITLAGSYMVLLPNNPDGGGISRRVEGEDRDRLKKYLKDLNIPKNMSVIARTACVECSFEELKHDFDNLVELWKSISQTYHKIKKPALLHKESDIIIRTVRDHLREDVKEIIVDSKECFDDVKRQLGLLRQSFDINKVKLYSEDLPIFAQFGIDQQIENAYKREIRLPSGGSIVIDTTEALVAVDVNSSRANKAEDVETTAFKTNLEAAEEVARQLRIRDLGGLVIVDFIDMSFYPNRKQVEEKLMDALQQDKARIQMSRISKLGLVEISRQRLSSSINESVMQKCPRCEGHGFIKTTQATALTILRKIRAEAMKDDTNEIRVQVPVDIAAYILNEKRDNIVDIEKITNVKVMLIPNFNMESPKFQMQRIWGTSYKSNRTSTDLIEDVYNVEVPKAGKKKVAAVDLVKNTEKKQNSNKDSKPAEQKQEQKTNKPVNNTTKDQQPKLAEPKKKGFFAKLAGVFSAKAEEKVEEAPVKQQPKQHNNKNNNSQKPQHNKQNRENNNQRNDRNNNDRNNNDRGDRNNKGQNSQRPQHNKQNRENNNQRNDRNNNDRNNNDRGDRNKNKRSNDKFDKKSNNRNGRSNNLNLNNAEEVVDITKVKYQNQNTATTVDNIKKVISKNPEEFVSVMVKDVLENYDSLKDDGAKKVATEEKAKTHKYLRFETVSVDTAITSAQEASKPKKVEEVASAVKEEAKTPKANQEAEKAPKQKENKKPAKDKDTKKDSVKSKPKKDKQTSTAKSDKKEAPAKDTKTQAEYINYSPAVDFESQALV</sequence>
<dbReference type="GO" id="GO:0006364">
    <property type="term" value="P:rRNA processing"/>
    <property type="evidence" value="ECO:0007669"/>
    <property type="project" value="UniProtKB-UniRule"/>
</dbReference>
<dbReference type="GO" id="GO:0008033">
    <property type="term" value="P:tRNA processing"/>
    <property type="evidence" value="ECO:0007669"/>
    <property type="project" value="UniProtKB-UniRule"/>
</dbReference>
<dbReference type="STRING" id="1547445.LO80_02820"/>
<feature type="binding site" evidence="15">
    <location>
        <position position="300"/>
    </location>
    <ligand>
        <name>Mg(2+)</name>
        <dbReference type="ChEBI" id="CHEBI:18420"/>
        <note>catalytic</note>
    </ligand>
</feature>
<evidence type="ECO:0000256" key="13">
    <source>
        <dbReference type="ARBA" id="ARBA00022884"/>
    </source>
</evidence>
<dbReference type="GO" id="GO:0008995">
    <property type="term" value="F:ribonuclease E activity"/>
    <property type="evidence" value="ECO:0007669"/>
    <property type="project" value="UniProtKB-EC"/>
</dbReference>
<dbReference type="Gene3D" id="3.40.1260.20">
    <property type="entry name" value="Ribonuclease E, catalytic domain"/>
    <property type="match status" value="1"/>
</dbReference>
<keyword evidence="13 15" id="KW-0694">RNA-binding</keyword>
<dbReference type="InterPro" id="IPR003029">
    <property type="entry name" value="S1_domain"/>
</dbReference>
<feature type="binding site" evidence="15">
    <location>
        <position position="343"/>
    </location>
    <ligand>
        <name>Mg(2+)</name>
        <dbReference type="ChEBI" id="CHEBI:18420"/>
        <note>catalytic</note>
    </ligand>
</feature>
<evidence type="ECO:0000256" key="6">
    <source>
        <dbReference type="ARBA" id="ARBA00022694"/>
    </source>
</evidence>
<comment type="function">
    <text evidence="15">Endoribonuclease that plays a central role in RNA processing and decay. Required for the maturation of 5S and 16S rRNAs and the majority of tRNAs. Also involved in the degradation of most mRNAs.</text>
</comment>
<feature type="region of interest" description="Disordered" evidence="16">
    <location>
        <begin position="521"/>
        <end position="567"/>
    </location>
</feature>
<dbReference type="InterPro" id="IPR028878">
    <property type="entry name" value="RNase_E"/>
</dbReference>
<keyword evidence="6 15" id="KW-0819">tRNA processing</keyword>
<dbReference type="GO" id="GO:0008270">
    <property type="term" value="F:zinc ion binding"/>
    <property type="evidence" value="ECO:0007669"/>
    <property type="project" value="UniProtKB-UniRule"/>
</dbReference>
<dbReference type="PANTHER" id="PTHR30001">
    <property type="entry name" value="RIBONUCLEASE"/>
    <property type="match status" value="1"/>
</dbReference>
<evidence type="ECO:0000256" key="2">
    <source>
        <dbReference type="ARBA" id="ARBA00022475"/>
    </source>
</evidence>
<dbReference type="EC" id="3.1.26.12" evidence="15"/>
<dbReference type="InterPro" id="IPR004659">
    <property type="entry name" value="RNase_E/G"/>
</dbReference>
<evidence type="ECO:0000256" key="3">
    <source>
        <dbReference type="ARBA" id="ARBA00022490"/>
    </source>
</evidence>
<evidence type="ECO:0000259" key="17">
    <source>
        <dbReference type="PROSITE" id="PS50126"/>
    </source>
</evidence>
<keyword evidence="4 15" id="KW-0997">Cell inner membrane</keyword>
<evidence type="ECO:0000313" key="19">
    <source>
        <dbReference type="Proteomes" id="UP000029672"/>
    </source>
</evidence>
<evidence type="ECO:0000256" key="7">
    <source>
        <dbReference type="ARBA" id="ARBA00022722"/>
    </source>
</evidence>
<feature type="compositionally biased region" description="Basic and acidic residues" evidence="16">
    <location>
        <begin position="853"/>
        <end position="866"/>
    </location>
</feature>
<dbReference type="Pfam" id="PF20833">
    <property type="entry name" value="RNase_E_G_Thio"/>
    <property type="match status" value="1"/>
</dbReference>
<comment type="subunit">
    <text evidence="15">Component of the RNA degradosome, which is a multiprotein complex involved in RNA processing and mRNA degradation. Within the RNA degradosome, RNase E assembles into a homotetramer formed by a dimer of dimers.</text>
</comment>
<feature type="compositionally biased region" description="Basic and acidic residues" evidence="16">
    <location>
        <begin position="523"/>
        <end position="546"/>
    </location>
</feature>
<comment type="cofactor">
    <cofactor evidence="15">
        <name>Zn(2+)</name>
        <dbReference type="ChEBI" id="CHEBI:29105"/>
    </cofactor>
    <text evidence="15">Binds 2 Zn(2+) ions per homotetramer.</text>
</comment>
<organism evidence="18 19">
    <name type="scientific">Candidatus Francisella endociliophora</name>
    <dbReference type="NCBI Taxonomy" id="653937"/>
    <lineage>
        <taxon>Bacteria</taxon>
        <taxon>Pseudomonadati</taxon>
        <taxon>Pseudomonadota</taxon>
        <taxon>Gammaproteobacteria</taxon>
        <taxon>Thiotrichales</taxon>
        <taxon>Francisellaceae</taxon>
        <taxon>Francisella</taxon>
    </lineage>
</organism>
<comment type="cofactor">
    <cofactor evidence="15">
        <name>Mg(2+)</name>
        <dbReference type="ChEBI" id="CHEBI:18420"/>
    </cofactor>
    <text evidence="15">Binds 1 Mg(2+) ion per subunit.</text>
</comment>
<feature type="compositionally biased region" description="Basic and acidic residues" evidence="16">
    <location>
        <begin position="791"/>
        <end position="840"/>
    </location>
</feature>
<feature type="compositionally biased region" description="Basic and acidic residues" evidence="16">
    <location>
        <begin position="659"/>
        <end position="689"/>
    </location>
</feature>
<dbReference type="PANTHER" id="PTHR30001:SF1">
    <property type="entry name" value="RIBONUCLEASE E_G-LIKE PROTEIN, CHLOROPLASTIC"/>
    <property type="match status" value="1"/>
</dbReference>
<keyword evidence="8 15" id="KW-0479">Metal-binding</keyword>
<feature type="compositionally biased region" description="Polar residues" evidence="16">
    <location>
        <begin position="547"/>
        <end position="556"/>
    </location>
</feature>
<dbReference type="GO" id="GO:0000287">
    <property type="term" value="F:magnesium ion binding"/>
    <property type="evidence" value="ECO:0007669"/>
    <property type="project" value="UniProtKB-UniRule"/>
</dbReference>
<keyword evidence="15" id="KW-0820">tRNA-binding</keyword>
<evidence type="ECO:0000256" key="4">
    <source>
        <dbReference type="ARBA" id="ARBA00022519"/>
    </source>
</evidence>
<dbReference type="SMART" id="SM00316">
    <property type="entry name" value="S1"/>
    <property type="match status" value="1"/>
</dbReference>
<evidence type="ECO:0000256" key="9">
    <source>
        <dbReference type="ARBA" id="ARBA00022730"/>
    </source>
</evidence>
<keyword evidence="10 15" id="KW-0255">Endonuclease</keyword>
<keyword evidence="19" id="KW-1185">Reference proteome</keyword>
<keyword evidence="2 15" id="KW-1003">Cell membrane</keyword>
<dbReference type="GO" id="GO:0019843">
    <property type="term" value="F:rRNA binding"/>
    <property type="evidence" value="ECO:0007669"/>
    <property type="project" value="UniProtKB-KW"/>
</dbReference>